<proteinExistence type="predicted"/>
<protein>
    <submittedName>
        <fullName evidence="1">Uncharacterized protein</fullName>
    </submittedName>
</protein>
<dbReference type="Proteomes" id="UP001152798">
    <property type="component" value="Chromosome 2"/>
</dbReference>
<name>A0A9P0H4D8_NEZVI</name>
<reference evidence="1" key="1">
    <citation type="submission" date="2022-01" db="EMBL/GenBank/DDBJ databases">
        <authorList>
            <person name="King R."/>
        </authorList>
    </citation>
    <scope>NUCLEOTIDE SEQUENCE</scope>
</reference>
<keyword evidence="2" id="KW-1185">Reference proteome</keyword>
<gene>
    <name evidence="1" type="ORF">NEZAVI_LOCUS4922</name>
</gene>
<dbReference type="AlphaFoldDB" id="A0A9P0H4D8"/>
<evidence type="ECO:0000313" key="2">
    <source>
        <dbReference type="Proteomes" id="UP001152798"/>
    </source>
</evidence>
<evidence type="ECO:0000313" key="1">
    <source>
        <dbReference type="EMBL" id="CAH1394410.1"/>
    </source>
</evidence>
<dbReference type="EMBL" id="OV725078">
    <property type="protein sequence ID" value="CAH1394410.1"/>
    <property type="molecule type" value="Genomic_DNA"/>
</dbReference>
<sequence>MIYKSRNISLELRTGFGGIETVTSSVSQNRFNSACKEGLVYVKKVRIEDIGLWLSERVSSNNTHPNEAYEIDRLLVLLTQNVLRTFWDTPNEGNLYSIMQGNILAENSYTFLLFVEPNFTLTSVDDEDMEVLPTLNTKRGLTRQRRHNFFTRSVVIKLICEPGSITILHEYH</sequence>
<organism evidence="1 2">
    <name type="scientific">Nezara viridula</name>
    <name type="common">Southern green stink bug</name>
    <name type="synonym">Cimex viridulus</name>
    <dbReference type="NCBI Taxonomy" id="85310"/>
    <lineage>
        <taxon>Eukaryota</taxon>
        <taxon>Metazoa</taxon>
        <taxon>Ecdysozoa</taxon>
        <taxon>Arthropoda</taxon>
        <taxon>Hexapoda</taxon>
        <taxon>Insecta</taxon>
        <taxon>Pterygota</taxon>
        <taxon>Neoptera</taxon>
        <taxon>Paraneoptera</taxon>
        <taxon>Hemiptera</taxon>
        <taxon>Heteroptera</taxon>
        <taxon>Panheteroptera</taxon>
        <taxon>Pentatomomorpha</taxon>
        <taxon>Pentatomoidea</taxon>
        <taxon>Pentatomidae</taxon>
        <taxon>Pentatominae</taxon>
        <taxon>Nezara</taxon>
    </lineage>
</organism>
<accession>A0A9P0H4D8</accession>